<dbReference type="Pfam" id="PF08282">
    <property type="entry name" value="Hydrolase_3"/>
    <property type="match status" value="2"/>
</dbReference>
<dbReference type="PANTHER" id="PTHR10000">
    <property type="entry name" value="PHOSPHOSERINE PHOSPHATASE"/>
    <property type="match status" value="1"/>
</dbReference>
<dbReference type="eggNOG" id="COG0561">
    <property type="taxonomic scope" value="Bacteria"/>
</dbReference>
<gene>
    <name evidence="1" type="ordered locus">AciPR4_0866</name>
</gene>
<dbReference type="Gene3D" id="3.30.1240.10">
    <property type="match status" value="1"/>
</dbReference>
<evidence type="ECO:0000313" key="2">
    <source>
        <dbReference type="Proteomes" id="UP000006844"/>
    </source>
</evidence>
<sequence>MKAEMKPKIIVLDMDGTLVGAEGKVSERNVAALDLAAREGVLIAIATGRRHSYAMKILRTLALDGSCPIMSSNGAVTRTFDSRLLHRTFLDRETALWLCTHLVEYRNALVLTFDKVGEDGEDGPGALVVEELDNLHQSINGWMVSNAPWIEAHVPITRIFDDPENMPIQAMLCGNLERMRAAEKLLLAHEHVISEGHTPAERIHTARVAVHRTEYPARDLCMVDLLPAGCSKGAALRQLCQDHGVSPEETVAIGDNWNDVSLFEVAGRSVVMGNAPEDLQEMAQRRGWIVGRTNLDDGVAIAIEGLLGS</sequence>
<dbReference type="GO" id="GO:0005829">
    <property type="term" value="C:cytosol"/>
    <property type="evidence" value="ECO:0007669"/>
    <property type="project" value="TreeGrafter"/>
</dbReference>
<dbReference type="KEGG" id="tsa:AciPR4_0866"/>
<dbReference type="SUPFAM" id="SSF56784">
    <property type="entry name" value="HAD-like"/>
    <property type="match status" value="1"/>
</dbReference>
<dbReference type="PROSITE" id="PS01229">
    <property type="entry name" value="COF_2"/>
    <property type="match status" value="1"/>
</dbReference>
<dbReference type="AlphaFoldDB" id="E8V759"/>
<protein>
    <submittedName>
        <fullName evidence="1">HAD-superfamily hydrolase, subfamily IIB</fullName>
    </submittedName>
</protein>
<dbReference type="PANTHER" id="PTHR10000:SF8">
    <property type="entry name" value="HAD SUPERFAMILY HYDROLASE-LIKE, TYPE 3"/>
    <property type="match status" value="1"/>
</dbReference>
<dbReference type="GO" id="GO:0016791">
    <property type="term" value="F:phosphatase activity"/>
    <property type="evidence" value="ECO:0007669"/>
    <property type="project" value="TreeGrafter"/>
</dbReference>
<dbReference type="Proteomes" id="UP000006844">
    <property type="component" value="Chromosome"/>
</dbReference>
<name>E8V759_TERSS</name>
<proteinExistence type="predicted"/>
<accession>E8V759</accession>
<dbReference type="STRING" id="401053.AciPR4_0866"/>
<keyword evidence="1" id="KW-0378">Hydrolase</keyword>
<dbReference type="InterPro" id="IPR023214">
    <property type="entry name" value="HAD_sf"/>
</dbReference>
<dbReference type="Gene3D" id="3.40.50.1000">
    <property type="entry name" value="HAD superfamily/HAD-like"/>
    <property type="match status" value="1"/>
</dbReference>
<evidence type="ECO:0000313" key="1">
    <source>
        <dbReference type="EMBL" id="ADV81699.1"/>
    </source>
</evidence>
<dbReference type="HOGENOM" id="CLU_044146_1_3_0"/>
<dbReference type="OrthoDB" id="9781413at2"/>
<dbReference type="EMBL" id="CP002467">
    <property type="protein sequence ID" value="ADV81699.1"/>
    <property type="molecule type" value="Genomic_DNA"/>
</dbReference>
<organism evidence="1 2">
    <name type="scientific">Terriglobus saanensis (strain ATCC BAA-1853 / DSM 23119 / SP1PR4)</name>
    <dbReference type="NCBI Taxonomy" id="401053"/>
    <lineage>
        <taxon>Bacteria</taxon>
        <taxon>Pseudomonadati</taxon>
        <taxon>Acidobacteriota</taxon>
        <taxon>Terriglobia</taxon>
        <taxon>Terriglobales</taxon>
        <taxon>Acidobacteriaceae</taxon>
        <taxon>Terriglobus</taxon>
    </lineage>
</organism>
<dbReference type="GO" id="GO:0000287">
    <property type="term" value="F:magnesium ion binding"/>
    <property type="evidence" value="ECO:0007669"/>
    <property type="project" value="TreeGrafter"/>
</dbReference>
<dbReference type="InterPro" id="IPR036412">
    <property type="entry name" value="HAD-like_sf"/>
</dbReference>
<keyword evidence="2" id="KW-1185">Reference proteome</keyword>
<reference evidence="1 2" key="1">
    <citation type="journal article" date="2012" name="Stand. Genomic Sci.">
        <title>Complete genome sequence of Terriglobus saanensis type strain SP1PR4(T), an Acidobacteria from tundra soil.</title>
        <authorList>
            <person name="Rawat S.R."/>
            <person name="Mannisto M.K."/>
            <person name="Starovoytov V."/>
            <person name="Goodwin L."/>
            <person name="Nolan M."/>
            <person name="Hauser L."/>
            <person name="Land M."/>
            <person name="Davenport K.W."/>
            <person name="Woyke T."/>
            <person name="Haggblom M.M."/>
        </authorList>
    </citation>
    <scope>NUCLEOTIDE SEQUENCE</scope>
    <source>
        <strain evidence="2">ATCC BAA-1853 / DSM 23119 / SP1PR4</strain>
    </source>
</reference>